<dbReference type="NCBIfam" id="TIGR00937">
    <property type="entry name" value="2A51"/>
    <property type="match status" value="1"/>
</dbReference>
<evidence type="ECO:0000256" key="5">
    <source>
        <dbReference type="ARBA" id="ARBA00022989"/>
    </source>
</evidence>
<evidence type="ECO:0000256" key="2">
    <source>
        <dbReference type="ARBA" id="ARBA00005262"/>
    </source>
</evidence>
<dbReference type="PIRSF" id="PIRSF004810">
    <property type="entry name" value="ChrA"/>
    <property type="match status" value="1"/>
</dbReference>
<feature type="compositionally biased region" description="Basic and acidic residues" evidence="7">
    <location>
        <begin position="31"/>
        <end position="43"/>
    </location>
</feature>
<dbReference type="InterPro" id="IPR003370">
    <property type="entry name" value="Chromate_transpt"/>
</dbReference>
<dbReference type="PANTHER" id="PTHR33567">
    <property type="entry name" value="CHROMATE ION TRANSPORTER (EUROFUNG)"/>
    <property type="match status" value="1"/>
</dbReference>
<feature type="compositionally biased region" description="Acidic residues" evidence="7">
    <location>
        <begin position="45"/>
        <end position="58"/>
    </location>
</feature>
<keyword evidence="6 8" id="KW-0472">Membrane</keyword>
<evidence type="ECO:0000256" key="1">
    <source>
        <dbReference type="ARBA" id="ARBA00004651"/>
    </source>
</evidence>
<keyword evidence="4 8" id="KW-0812">Transmembrane</keyword>
<evidence type="ECO:0008006" key="11">
    <source>
        <dbReference type="Google" id="ProtNLM"/>
    </source>
</evidence>
<name>A0A6T7FFJ8_9STRA</name>
<feature type="region of interest" description="Disordered" evidence="7">
    <location>
        <begin position="1"/>
        <end position="58"/>
    </location>
</feature>
<feature type="transmembrane region" description="Helical" evidence="8">
    <location>
        <begin position="170"/>
        <end position="189"/>
    </location>
</feature>
<dbReference type="GO" id="GO:0015109">
    <property type="term" value="F:chromate transmembrane transporter activity"/>
    <property type="evidence" value="ECO:0007669"/>
    <property type="project" value="InterPro"/>
</dbReference>
<accession>A0A6T7FFJ8</accession>
<keyword evidence="5 8" id="KW-1133">Transmembrane helix</keyword>
<keyword evidence="3" id="KW-1003">Cell membrane</keyword>
<evidence type="ECO:0000256" key="4">
    <source>
        <dbReference type="ARBA" id="ARBA00022692"/>
    </source>
</evidence>
<dbReference type="EMBL" id="HBHQ01001941">
    <property type="protein sequence ID" value="CAD9809406.1"/>
    <property type="molecule type" value="Transcribed_RNA"/>
</dbReference>
<evidence type="ECO:0000256" key="6">
    <source>
        <dbReference type="ARBA" id="ARBA00023136"/>
    </source>
</evidence>
<comment type="similarity">
    <text evidence="2">Belongs to the chromate ion transporter (CHR) (TC 2.A.51) family.</text>
</comment>
<feature type="transmembrane region" description="Helical" evidence="8">
    <location>
        <begin position="373"/>
        <end position="397"/>
    </location>
</feature>
<sequence>MMQSGDDAGKGGALGEEKQEDYDDSNGKMTVDTEKNDMEKSLNSDETEEEEELEDEAPWNERFWEVVTTFWPLGFVAFGGPQAHVAILRDHLVVQRNWMDEEQFTELFAIGQGIPGPTSTQLVVSTATSRAGPLGGLVAFFLWTLPGLVILTVCGVLIETFVDQDNAPFYLIGLPPAATSLVFKAFYGFSTKLDKLGIFLSMCSGMVAILINGDYNIDVKVSQWVYPTMLAVGGLVTYTDSRREKPFSEYTKSKKGWDVQSDRLMKRIGIPLWVGAAIAGVWLFLLVSCILLVDVFKVENTYLGIFEVMYRIGSIIFGGGQVVLPMLQGEVVPQWMTKDQFFQGLGLSQSMPGPLFNFSAYLGAVHQGVPGALVAYVGLFGPGVILIFAMVPYWAWLRHVPWFRSGLQGVNATAIGLVGAACIILWEAAVLTAADAIVFVFAGTLACVFNVQAPLVILAGGILGAILCDDALSLGQVPYHCE</sequence>
<dbReference type="EMBL" id="HBHQ01001942">
    <property type="protein sequence ID" value="CAD9809407.1"/>
    <property type="molecule type" value="Transcribed_RNA"/>
</dbReference>
<evidence type="ECO:0000313" key="9">
    <source>
        <dbReference type="EMBL" id="CAD9809406.1"/>
    </source>
</evidence>
<protein>
    <recommendedName>
        <fullName evidence="11">Chromate transporter</fullName>
    </recommendedName>
</protein>
<evidence type="ECO:0000313" key="10">
    <source>
        <dbReference type="EMBL" id="CAD9809407.1"/>
    </source>
</evidence>
<gene>
    <name evidence="9" type="ORF">ASEP1449_LOCUS1229</name>
    <name evidence="10" type="ORF">ASEP1449_LOCUS1230</name>
</gene>
<feature type="transmembrane region" description="Helical" evidence="8">
    <location>
        <begin position="137"/>
        <end position="158"/>
    </location>
</feature>
<feature type="transmembrane region" description="Helical" evidence="8">
    <location>
        <begin position="196"/>
        <end position="215"/>
    </location>
</feature>
<dbReference type="InterPro" id="IPR014047">
    <property type="entry name" value="Chr_Tranpt_l_chain"/>
</dbReference>
<dbReference type="GO" id="GO:0005886">
    <property type="term" value="C:plasma membrane"/>
    <property type="evidence" value="ECO:0007669"/>
    <property type="project" value="UniProtKB-SubCell"/>
</dbReference>
<feature type="transmembrane region" description="Helical" evidence="8">
    <location>
        <begin position="270"/>
        <end position="293"/>
    </location>
</feature>
<feature type="transmembrane region" description="Helical" evidence="8">
    <location>
        <begin position="409"/>
        <end position="431"/>
    </location>
</feature>
<reference evidence="10" key="1">
    <citation type="submission" date="2021-01" db="EMBL/GenBank/DDBJ databases">
        <authorList>
            <person name="Corre E."/>
            <person name="Pelletier E."/>
            <person name="Niang G."/>
            <person name="Scheremetjew M."/>
            <person name="Finn R."/>
            <person name="Kale V."/>
            <person name="Holt S."/>
            <person name="Cochrane G."/>
            <person name="Meng A."/>
            <person name="Brown T."/>
            <person name="Cohen L."/>
        </authorList>
    </citation>
    <scope>NUCLEOTIDE SEQUENCE</scope>
    <source>
        <strain evidence="10">CCMP2084</strain>
    </source>
</reference>
<evidence type="ECO:0000256" key="7">
    <source>
        <dbReference type="SAM" id="MobiDB-lite"/>
    </source>
</evidence>
<comment type="subcellular location">
    <subcellularLocation>
        <location evidence="1">Cell membrane</location>
        <topology evidence="1">Multi-pass membrane protein</topology>
    </subcellularLocation>
</comment>
<dbReference type="AlphaFoldDB" id="A0A6T7FFJ8"/>
<dbReference type="Pfam" id="PF02417">
    <property type="entry name" value="Chromate_transp"/>
    <property type="match status" value="2"/>
</dbReference>
<evidence type="ECO:0000256" key="8">
    <source>
        <dbReference type="SAM" id="Phobius"/>
    </source>
</evidence>
<dbReference type="PANTHER" id="PTHR33567:SF3">
    <property type="entry name" value="CHROMATE ION TRANSPORTER (EUROFUNG)"/>
    <property type="match status" value="1"/>
</dbReference>
<evidence type="ECO:0000256" key="3">
    <source>
        <dbReference type="ARBA" id="ARBA00022475"/>
    </source>
</evidence>
<feature type="transmembrane region" description="Helical" evidence="8">
    <location>
        <begin position="437"/>
        <end position="467"/>
    </location>
</feature>
<proteinExistence type="inferred from homology"/>
<organism evidence="10">
    <name type="scientific">Attheya septentrionalis</name>
    <dbReference type="NCBI Taxonomy" id="420275"/>
    <lineage>
        <taxon>Eukaryota</taxon>
        <taxon>Sar</taxon>
        <taxon>Stramenopiles</taxon>
        <taxon>Ochrophyta</taxon>
        <taxon>Bacillariophyta</taxon>
        <taxon>Coscinodiscophyceae</taxon>
        <taxon>Chaetocerotophycidae</taxon>
        <taxon>Chaetocerotales</taxon>
        <taxon>Attheyaceae</taxon>
        <taxon>Attheya</taxon>
    </lineage>
</organism>